<dbReference type="Proteomes" id="UP000281553">
    <property type="component" value="Unassembled WGS sequence"/>
</dbReference>
<feature type="transmembrane region" description="Helical" evidence="2">
    <location>
        <begin position="63"/>
        <end position="90"/>
    </location>
</feature>
<gene>
    <name evidence="3" type="ORF">DILT_LOCUS13278</name>
</gene>
<feature type="region of interest" description="Disordered" evidence="1">
    <location>
        <begin position="1"/>
        <end position="31"/>
    </location>
</feature>
<keyword evidence="4" id="KW-1185">Reference proteome</keyword>
<keyword evidence="2" id="KW-0812">Transmembrane</keyword>
<evidence type="ECO:0000256" key="1">
    <source>
        <dbReference type="SAM" id="MobiDB-lite"/>
    </source>
</evidence>
<evidence type="ECO:0000313" key="3">
    <source>
        <dbReference type="EMBL" id="VDN18835.1"/>
    </source>
</evidence>
<sequence length="181" mass="20522">MKPGNQRPETSDSKSQKAQDRKRVAKGQSRPGLVQDSEQNRLVDNGFCLSMHQPWASLLPWPLFLSALSFSLAIFYSLLLTIMVAVMLMIMKAAGIVFFRDEGRTWYSAHRGPLWIAAAAKVPEDFEIQAVEEECLSHGFTWVRLFLYIFLIHPGVMLETVYLSSSDTNLGRFLYFRGSLA</sequence>
<accession>A0A3P7LP85</accession>
<keyword evidence="2" id="KW-1133">Transmembrane helix</keyword>
<dbReference type="EMBL" id="UYRU01069578">
    <property type="protein sequence ID" value="VDN18835.1"/>
    <property type="molecule type" value="Genomic_DNA"/>
</dbReference>
<proteinExistence type="predicted"/>
<evidence type="ECO:0000313" key="4">
    <source>
        <dbReference type="Proteomes" id="UP000281553"/>
    </source>
</evidence>
<dbReference type="AlphaFoldDB" id="A0A3P7LP85"/>
<keyword evidence="2" id="KW-0472">Membrane</keyword>
<feature type="compositionally biased region" description="Basic and acidic residues" evidence="1">
    <location>
        <begin position="9"/>
        <end position="22"/>
    </location>
</feature>
<protein>
    <submittedName>
        <fullName evidence="3">Uncharacterized protein</fullName>
    </submittedName>
</protein>
<feature type="transmembrane region" description="Helical" evidence="2">
    <location>
        <begin position="145"/>
        <end position="165"/>
    </location>
</feature>
<reference evidence="3 4" key="1">
    <citation type="submission" date="2018-11" db="EMBL/GenBank/DDBJ databases">
        <authorList>
            <consortium name="Pathogen Informatics"/>
        </authorList>
    </citation>
    <scope>NUCLEOTIDE SEQUENCE [LARGE SCALE GENOMIC DNA]</scope>
</reference>
<organism evidence="3 4">
    <name type="scientific">Dibothriocephalus latus</name>
    <name type="common">Fish tapeworm</name>
    <name type="synonym">Diphyllobothrium latum</name>
    <dbReference type="NCBI Taxonomy" id="60516"/>
    <lineage>
        <taxon>Eukaryota</taxon>
        <taxon>Metazoa</taxon>
        <taxon>Spiralia</taxon>
        <taxon>Lophotrochozoa</taxon>
        <taxon>Platyhelminthes</taxon>
        <taxon>Cestoda</taxon>
        <taxon>Eucestoda</taxon>
        <taxon>Diphyllobothriidea</taxon>
        <taxon>Diphyllobothriidae</taxon>
        <taxon>Dibothriocephalus</taxon>
    </lineage>
</organism>
<evidence type="ECO:0000256" key="2">
    <source>
        <dbReference type="SAM" id="Phobius"/>
    </source>
</evidence>
<dbReference type="OrthoDB" id="338816at2759"/>
<name>A0A3P7LP85_DIBLA</name>